<dbReference type="Gene3D" id="3.30.70.2650">
    <property type="match status" value="1"/>
</dbReference>
<accession>A0A975FNB6</accession>
<dbReference type="RefSeq" id="WP_210897504.1">
    <property type="nucleotide sequence ID" value="NZ_CP071696.1"/>
</dbReference>
<feature type="domain" description="Transcriptional repressor PaaX-like N-terminal" evidence="1">
    <location>
        <begin position="13"/>
        <end position="74"/>
    </location>
</feature>
<evidence type="ECO:0000259" key="1">
    <source>
        <dbReference type="Pfam" id="PF07848"/>
    </source>
</evidence>
<dbReference type="Proteomes" id="UP000671914">
    <property type="component" value="Chromosome"/>
</dbReference>
<dbReference type="GO" id="GO:0006351">
    <property type="term" value="P:DNA-templated transcription"/>
    <property type="evidence" value="ECO:0007669"/>
    <property type="project" value="TreeGrafter"/>
</dbReference>
<dbReference type="Pfam" id="PF07848">
    <property type="entry name" value="PaaX"/>
    <property type="match status" value="1"/>
</dbReference>
<dbReference type="PANTHER" id="PTHR30319:SF1">
    <property type="entry name" value="TRANSCRIPTIONAL REPRESSOR PAAX"/>
    <property type="match status" value="1"/>
</dbReference>
<keyword evidence="3" id="KW-1185">Reference proteome</keyword>
<dbReference type="EMBL" id="CP071696">
    <property type="protein sequence ID" value="QTX04171.1"/>
    <property type="molecule type" value="Genomic_DNA"/>
</dbReference>
<dbReference type="PANTHER" id="PTHR30319">
    <property type="entry name" value="PHENYLACETIC ACID REGULATOR-RELATED TRANSCRIPTIONAL REPRESSOR"/>
    <property type="match status" value="1"/>
</dbReference>
<protein>
    <submittedName>
        <fullName evidence="2">PaaX domain-containing protein, C- domain protein</fullName>
    </submittedName>
</protein>
<dbReference type="InterPro" id="IPR012906">
    <property type="entry name" value="PaaX-like_N"/>
</dbReference>
<dbReference type="Gene3D" id="1.10.10.10">
    <property type="entry name" value="Winged helix-like DNA-binding domain superfamily/Winged helix DNA-binding domain"/>
    <property type="match status" value="1"/>
</dbReference>
<name>A0A975FNB6_9MICO</name>
<organism evidence="2 3">
    <name type="scientific">Agromyces archimandritae</name>
    <dbReference type="NCBI Taxonomy" id="2781962"/>
    <lineage>
        <taxon>Bacteria</taxon>
        <taxon>Bacillati</taxon>
        <taxon>Actinomycetota</taxon>
        <taxon>Actinomycetes</taxon>
        <taxon>Micrococcales</taxon>
        <taxon>Microbacteriaceae</taxon>
        <taxon>Agromyces</taxon>
    </lineage>
</organism>
<reference evidence="2" key="1">
    <citation type="submission" date="2021-03" db="EMBL/GenBank/DDBJ databases">
        <title>Agromyces archimandritus sp. nov., isolated from the cockroach Archimandrita tessellata.</title>
        <authorList>
            <person name="Guzman J."/>
            <person name="Ortuzar M."/>
            <person name="Poehlein A."/>
            <person name="Daniel R."/>
            <person name="Trujillo M."/>
            <person name="Vilcinskas A."/>
        </authorList>
    </citation>
    <scope>NUCLEOTIDE SEQUENCE</scope>
    <source>
        <strain evidence="2">G127AT</strain>
    </source>
</reference>
<proteinExistence type="predicted"/>
<dbReference type="InterPro" id="IPR036388">
    <property type="entry name" value="WH-like_DNA-bd_sf"/>
</dbReference>
<dbReference type="AlphaFoldDB" id="A0A975FNB6"/>
<evidence type="ECO:0000313" key="2">
    <source>
        <dbReference type="EMBL" id="QTX04171.1"/>
    </source>
</evidence>
<gene>
    <name evidence="2" type="ORF">G127AT_12865</name>
</gene>
<dbReference type="Gene3D" id="1.20.58.1460">
    <property type="match status" value="1"/>
</dbReference>
<dbReference type="KEGG" id="aarc:G127AT_12865"/>
<sequence length="248" mass="26237">MARPQGETMPPLSARSVALSLLLGATPPRLAAADLGRLAAHFGLAPATMRVALSRMVAAGELDANDGVYALSARHLARRETTEAGIHPEPAAYTGTWRMIVATGGGRPADERQATRAALERGRFAPLREGVWMRPGNLGEPAPIPGDALLAFSVVPDDDQALAGRLWDLDAWAEKARTLLEVLHGPEGPMTRLTAAAAAVRHLAADPVLPAELEPADWPAARLRRSYAAYRDELAAIAATASTPETKD</sequence>
<evidence type="ECO:0000313" key="3">
    <source>
        <dbReference type="Proteomes" id="UP000671914"/>
    </source>
</evidence>